<evidence type="ECO:0000313" key="2">
    <source>
        <dbReference type="Proteomes" id="UP001367508"/>
    </source>
</evidence>
<dbReference type="AlphaFoldDB" id="A0AAN9PXF3"/>
<sequence>MQRLKLLIVPCARALHRTVLSWDLVNAMSKGWDMSDPLHTRSSFEAYQTTIIPGLLSRMYLHLIFLMQARLSHGHLHGFLSKPIWWYNVRLPSDIDVFMAPMLPTLSSLDPCSQISSGRITVPV</sequence>
<evidence type="ECO:0000313" key="1">
    <source>
        <dbReference type="EMBL" id="KAK7313862.1"/>
    </source>
</evidence>
<accession>A0AAN9PXF3</accession>
<protein>
    <submittedName>
        <fullName evidence="1">Uncharacterized protein</fullName>
    </submittedName>
</protein>
<name>A0AAN9PXF3_CANGL</name>
<gene>
    <name evidence="1" type="ORF">VNO77_39064</name>
</gene>
<reference evidence="1 2" key="1">
    <citation type="submission" date="2024-01" db="EMBL/GenBank/DDBJ databases">
        <title>The genomes of 5 underutilized Papilionoideae crops provide insights into root nodulation and disease resistanc.</title>
        <authorList>
            <person name="Jiang F."/>
        </authorList>
    </citation>
    <scope>NUCLEOTIDE SEQUENCE [LARGE SCALE GENOMIC DNA]</scope>
    <source>
        <strain evidence="1">LVBAO_FW01</strain>
        <tissue evidence="1">Leaves</tissue>
    </source>
</reference>
<dbReference type="EMBL" id="JAYMYQ010000009">
    <property type="protein sequence ID" value="KAK7313862.1"/>
    <property type="molecule type" value="Genomic_DNA"/>
</dbReference>
<keyword evidence="2" id="KW-1185">Reference proteome</keyword>
<proteinExistence type="predicted"/>
<comment type="caution">
    <text evidence="1">The sequence shown here is derived from an EMBL/GenBank/DDBJ whole genome shotgun (WGS) entry which is preliminary data.</text>
</comment>
<organism evidence="1 2">
    <name type="scientific">Canavalia gladiata</name>
    <name type="common">Sword bean</name>
    <name type="synonym">Dolichos gladiatus</name>
    <dbReference type="NCBI Taxonomy" id="3824"/>
    <lineage>
        <taxon>Eukaryota</taxon>
        <taxon>Viridiplantae</taxon>
        <taxon>Streptophyta</taxon>
        <taxon>Embryophyta</taxon>
        <taxon>Tracheophyta</taxon>
        <taxon>Spermatophyta</taxon>
        <taxon>Magnoliopsida</taxon>
        <taxon>eudicotyledons</taxon>
        <taxon>Gunneridae</taxon>
        <taxon>Pentapetalae</taxon>
        <taxon>rosids</taxon>
        <taxon>fabids</taxon>
        <taxon>Fabales</taxon>
        <taxon>Fabaceae</taxon>
        <taxon>Papilionoideae</taxon>
        <taxon>50 kb inversion clade</taxon>
        <taxon>NPAAA clade</taxon>
        <taxon>indigoferoid/millettioid clade</taxon>
        <taxon>Phaseoleae</taxon>
        <taxon>Canavalia</taxon>
    </lineage>
</organism>
<dbReference type="Proteomes" id="UP001367508">
    <property type="component" value="Unassembled WGS sequence"/>
</dbReference>